<organism evidence="2 3">
    <name type="scientific">Helicobacter enhydrae</name>
    <dbReference type="NCBI Taxonomy" id="222136"/>
    <lineage>
        <taxon>Bacteria</taxon>
        <taxon>Pseudomonadati</taxon>
        <taxon>Campylobacterota</taxon>
        <taxon>Epsilonproteobacteria</taxon>
        <taxon>Campylobacterales</taxon>
        <taxon>Helicobacteraceae</taxon>
        <taxon>Helicobacter</taxon>
    </lineage>
</organism>
<name>A0A1B1U786_9HELI</name>
<dbReference type="Proteomes" id="UP000092884">
    <property type="component" value="Chromosome"/>
</dbReference>
<dbReference type="KEGG" id="het:BBW65_07030"/>
<dbReference type="RefSeq" id="WP_066341445.1">
    <property type="nucleotide sequence ID" value="NZ_CP016503.1"/>
</dbReference>
<dbReference type="STRING" id="222136.BBW65_07030"/>
<evidence type="ECO:0000256" key="1">
    <source>
        <dbReference type="SAM" id="MobiDB-lite"/>
    </source>
</evidence>
<evidence type="ECO:0000313" key="2">
    <source>
        <dbReference type="EMBL" id="ANV98562.1"/>
    </source>
</evidence>
<dbReference type="AlphaFoldDB" id="A0A1B1U786"/>
<gene>
    <name evidence="2" type="ORF">BBW65_07030</name>
</gene>
<reference evidence="3" key="1">
    <citation type="submission" date="2016-07" db="EMBL/GenBank/DDBJ databases">
        <authorList>
            <person name="Florea S."/>
            <person name="Webb J.S."/>
            <person name="Jaromczyk J."/>
            <person name="Schardl C.L."/>
        </authorList>
    </citation>
    <scope>NUCLEOTIDE SEQUENCE [LARGE SCALE GENOMIC DNA]</scope>
    <source>
        <strain evidence="3">MIT 01-6242</strain>
    </source>
</reference>
<keyword evidence="3" id="KW-1185">Reference proteome</keyword>
<feature type="compositionally biased region" description="Basic and acidic residues" evidence="1">
    <location>
        <begin position="79"/>
        <end position="88"/>
    </location>
</feature>
<proteinExistence type="predicted"/>
<evidence type="ECO:0000313" key="3">
    <source>
        <dbReference type="Proteomes" id="UP000092884"/>
    </source>
</evidence>
<protein>
    <submittedName>
        <fullName evidence="2">Uncharacterized protein</fullName>
    </submittedName>
</protein>
<feature type="region of interest" description="Disordered" evidence="1">
    <location>
        <begin position="78"/>
        <end position="101"/>
    </location>
</feature>
<accession>A0A1B1U786</accession>
<dbReference type="EMBL" id="CP016503">
    <property type="protein sequence ID" value="ANV98562.1"/>
    <property type="molecule type" value="Genomic_DNA"/>
</dbReference>
<sequence>MSLEEQWRLKAEASLLDPPKEEYLEHAMKEAKEVAKGKEVPTFALLDVALVRLKLLLKVQLNGEDELLYKQALSVIKEAPSEGSERKSNYASKTRRSEFDL</sequence>